<keyword evidence="1" id="KW-0119">Carbohydrate metabolism</keyword>
<dbReference type="InterPro" id="IPR017853">
    <property type="entry name" value="GH"/>
</dbReference>
<accession>A0AAN1WFA3</accession>
<dbReference type="Proteomes" id="UP001320119">
    <property type="component" value="Chromosome"/>
</dbReference>
<dbReference type="InterPro" id="IPR014756">
    <property type="entry name" value="Ig_E-set"/>
</dbReference>
<dbReference type="CDD" id="cd02855">
    <property type="entry name" value="E_set_GBE_prok_N"/>
    <property type="match status" value="1"/>
</dbReference>
<evidence type="ECO:0000259" key="2">
    <source>
        <dbReference type="SMART" id="SM00642"/>
    </source>
</evidence>
<gene>
    <name evidence="3" type="ORF">MARGE09_P0721</name>
</gene>
<feature type="domain" description="Glycosyl hydrolase family 13 catalytic" evidence="2">
    <location>
        <begin position="106"/>
        <end position="419"/>
    </location>
</feature>
<name>A0AAN1WFA3_9GAMM</name>
<reference evidence="3 4" key="1">
    <citation type="journal article" date="2022" name="IScience">
        <title>An ultrasensitive nanofiber-based assay for enzymatic hydrolysis and deep-sea microbial degradation of cellulose.</title>
        <authorList>
            <person name="Tsudome M."/>
            <person name="Tachioka M."/>
            <person name="Miyazaki M."/>
            <person name="Uchimura K."/>
            <person name="Tsuda M."/>
            <person name="Takaki Y."/>
            <person name="Deguchi S."/>
        </authorList>
    </citation>
    <scope>NUCLEOTIDE SEQUENCE [LARGE SCALE GENOMIC DNA]</scope>
    <source>
        <strain evidence="3 4">GE09</strain>
    </source>
</reference>
<evidence type="ECO:0000313" key="3">
    <source>
        <dbReference type="EMBL" id="BCD96521.1"/>
    </source>
</evidence>
<dbReference type="SUPFAM" id="SSF51445">
    <property type="entry name" value="(Trans)glycosidases"/>
    <property type="match status" value="1"/>
</dbReference>
<dbReference type="SMART" id="SM00642">
    <property type="entry name" value="Aamy"/>
    <property type="match status" value="1"/>
</dbReference>
<organism evidence="3 4">
    <name type="scientific">Marinagarivorans cellulosilyticus</name>
    <dbReference type="NCBI Taxonomy" id="2721545"/>
    <lineage>
        <taxon>Bacteria</taxon>
        <taxon>Pseudomonadati</taxon>
        <taxon>Pseudomonadota</taxon>
        <taxon>Gammaproteobacteria</taxon>
        <taxon>Cellvibrionales</taxon>
        <taxon>Cellvibrionaceae</taxon>
        <taxon>Marinagarivorans</taxon>
    </lineage>
</organism>
<dbReference type="InterPro" id="IPR004193">
    <property type="entry name" value="Glyco_hydro_13_N"/>
</dbReference>
<dbReference type="GO" id="GO:0004553">
    <property type="term" value="F:hydrolase activity, hydrolyzing O-glycosyl compounds"/>
    <property type="evidence" value="ECO:0007669"/>
    <property type="project" value="InterPro"/>
</dbReference>
<dbReference type="InterPro" id="IPR044143">
    <property type="entry name" value="GlgB_N_E_set_prok"/>
</dbReference>
<dbReference type="Pfam" id="PF00128">
    <property type="entry name" value="Alpha-amylase"/>
    <property type="match status" value="1"/>
</dbReference>
<sequence>MNIMALNKPSLNMLDLPMGASLNDDGTCTFKVWAPNADSVAVVGDFNDWGKRKPKKLMQEQGYWYGRLDNLAEGDEYLYQIKSGKHIFTRIDPYARSVTNSSGNGIIYKDSFEWQEEHYHLPAHNSLVIYELHVGSYAMSQDGVPGTFDDLIEKLDYLSQLGVNVVQIMPVAEFAGDLSWGYNPANIFAIESAYGGPDAFKRFVKAAHDCGIGVVLDVVFNHFGPSDLALWQFDGWSENGKGGIYFYNDHRSETPWGDTRPDYGRKEVQDFILDNVRMWLEEYHVDGLRLDMTVFMRTINGNAFDDGDVISEGWDMCRRINDLAHTINPNILMISEDLQGDAAITLGTQDGGAGFNAQWDKNFVHPVRSFLLEVNDADRNLSALESALLSEYNGKPFSRIVYTESHDEVANGKQRVPSEIDDSLKGTSKNSNFFVRAKKHRPESRSLRV</sequence>
<dbReference type="CDD" id="cd11325">
    <property type="entry name" value="AmyAc_GTHase"/>
    <property type="match status" value="1"/>
</dbReference>
<evidence type="ECO:0000313" key="4">
    <source>
        <dbReference type="Proteomes" id="UP001320119"/>
    </source>
</evidence>
<evidence type="ECO:0000256" key="1">
    <source>
        <dbReference type="ARBA" id="ARBA00023277"/>
    </source>
</evidence>
<dbReference type="PANTHER" id="PTHR43651">
    <property type="entry name" value="1,4-ALPHA-GLUCAN-BRANCHING ENZYME"/>
    <property type="match status" value="1"/>
</dbReference>
<dbReference type="KEGG" id="marq:MARGE09_P0721"/>
<dbReference type="Pfam" id="PF02922">
    <property type="entry name" value="CBM_48"/>
    <property type="match status" value="1"/>
</dbReference>
<dbReference type="InterPro" id="IPR013783">
    <property type="entry name" value="Ig-like_fold"/>
</dbReference>
<dbReference type="SUPFAM" id="SSF81296">
    <property type="entry name" value="E set domains"/>
    <property type="match status" value="1"/>
</dbReference>
<dbReference type="EMBL" id="AP023086">
    <property type="protein sequence ID" value="BCD96521.1"/>
    <property type="molecule type" value="Genomic_DNA"/>
</dbReference>
<protein>
    <recommendedName>
        <fullName evidence="2">Glycosyl hydrolase family 13 catalytic domain-containing protein</fullName>
    </recommendedName>
</protein>
<dbReference type="Gene3D" id="2.60.40.10">
    <property type="entry name" value="Immunoglobulins"/>
    <property type="match status" value="1"/>
</dbReference>
<dbReference type="AlphaFoldDB" id="A0AAN1WFA3"/>
<dbReference type="GO" id="GO:0005975">
    <property type="term" value="P:carbohydrate metabolic process"/>
    <property type="evidence" value="ECO:0007669"/>
    <property type="project" value="InterPro"/>
</dbReference>
<dbReference type="Gene3D" id="3.20.20.80">
    <property type="entry name" value="Glycosidases"/>
    <property type="match status" value="1"/>
</dbReference>
<dbReference type="RefSeq" id="WP_236986017.1">
    <property type="nucleotide sequence ID" value="NZ_AP023086.1"/>
</dbReference>
<keyword evidence="4" id="KW-1185">Reference proteome</keyword>
<dbReference type="InterPro" id="IPR006047">
    <property type="entry name" value="GH13_cat_dom"/>
</dbReference>
<proteinExistence type="predicted"/>
<dbReference type="PANTHER" id="PTHR43651:SF11">
    <property type="entry name" value="MALTO-OLIGOSYLTREHALOSE TREHALOHYDROLASE"/>
    <property type="match status" value="1"/>
</dbReference>